<evidence type="ECO:0000256" key="1">
    <source>
        <dbReference type="ARBA" id="ARBA00037999"/>
    </source>
</evidence>
<reference evidence="5 6" key="1">
    <citation type="submission" date="2018-10" db="EMBL/GenBank/DDBJ databases">
        <title>Genomic Encyclopedia of Type Strains, Phase IV (KMG-IV): sequencing the most valuable type-strain genomes for metagenomic binning, comparative biology and taxonomic classification.</title>
        <authorList>
            <person name="Goeker M."/>
        </authorList>
    </citation>
    <scope>NUCLEOTIDE SEQUENCE [LARGE SCALE GENOMIC DNA]</scope>
    <source>
        <strain evidence="5 6">DSM 3303</strain>
    </source>
</reference>
<dbReference type="PANTHER" id="PTHR30244:SF34">
    <property type="entry name" value="DTDP-4-AMINO-4,6-DIDEOXYGALACTOSE TRANSAMINASE"/>
    <property type="match status" value="1"/>
</dbReference>
<comment type="similarity">
    <text evidence="1 4">Belongs to the DegT/DnrJ/EryC1 family.</text>
</comment>
<evidence type="ECO:0000256" key="2">
    <source>
        <dbReference type="PIRSR" id="PIRSR000390-1"/>
    </source>
</evidence>
<evidence type="ECO:0000313" key="5">
    <source>
        <dbReference type="EMBL" id="RKQ62058.1"/>
    </source>
</evidence>
<dbReference type="InterPro" id="IPR015421">
    <property type="entry name" value="PyrdxlP-dep_Trfase_major"/>
</dbReference>
<dbReference type="InterPro" id="IPR015422">
    <property type="entry name" value="PyrdxlP-dep_Trfase_small"/>
</dbReference>
<evidence type="ECO:0000313" key="6">
    <source>
        <dbReference type="Proteomes" id="UP000279384"/>
    </source>
</evidence>
<dbReference type="Gene3D" id="3.40.640.10">
    <property type="entry name" value="Type I PLP-dependent aspartate aminotransferase-like (Major domain)"/>
    <property type="match status" value="1"/>
</dbReference>
<proteinExistence type="inferred from homology"/>
<dbReference type="RefSeq" id="WP_120809377.1">
    <property type="nucleotide sequence ID" value="NZ_RBID01000003.1"/>
</dbReference>
<dbReference type="GO" id="GO:0000271">
    <property type="term" value="P:polysaccharide biosynthetic process"/>
    <property type="evidence" value="ECO:0007669"/>
    <property type="project" value="TreeGrafter"/>
</dbReference>
<dbReference type="InterPro" id="IPR000653">
    <property type="entry name" value="DegT/StrS_aminotransferase"/>
</dbReference>
<dbReference type="InterPro" id="IPR015424">
    <property type="entry name" value="PyrdxlP-dep_Trfase"/>
</dbReference>
<gene>
    <name evidence="5" type="ORF">C8E02_0284</name>
</gene>
<keyword evidence="3 4" id="KW-0663">Pyridoxal phosphate</keyword>
<sequence>MLTANSLSIWQFLSAFPAMLAGRRHHRAALRIELAQLFEVEVGRIVLFDSGRAAFGALLRLHGVQAGDEVIVPAFTCVVVPNQVPPTGATLRFVDVGRDSLNFDWLALDAAITPRTRVVVVPHNFGIACEVPTWLREKQRHVRFVDDAAHGFASKCDGQWLGTYHDGAFFSFEYSKNLTGGIGGMALLPAGSELLPAALPELPCGDEWRLAATLKAHLLSARWPLLGRCTMAAVRRLGMVYRSGDGEVARGEPHPPRAMPLLSAVLLRRQLPTLAASIVHKQQLAVRYQRALAALPQLLQWPAPVGTHWVRYPFALPFAVTDKAALARQLSVASGLNIGVWFDDVIHPAGSFRHGYVAGSAPHGERLAASVLNLPMNIAVAADAQLERKLARLSRALAELLRQHKDPA</sequence>
<dbReference type="Pfam" id="PF01041">
    <property type="entry name" value="DegT_DnrJ_EryC1"/>
    <property type="match status" value="2"/>
</dbReference>
<organism evidence="5 6">
    <name type="scientific">Vogesella indigofera</name>
    <name type="common">Pseudomonas indigofera</name>
    <dbReference type="NCBI Taxonomy" id="45465"/>
    <lineage>
        <taxon>Bacteria</taxon>
        <taxon>Pseudomonadati</taxon>
        <taxon>Pseudomonadota</taxon>
        <taxon>Betaproteobacteria</taxon>
        <taxon>Neisseriales</taxon>
        <taxon>Chromobacteriaceae</taxon>
        <taxon>Vogesella</taxon>
    </lineage>
</organism>
<dbReference type="GO" id="GO:0008483">
    <property type="term" value="F:transaminase activity"/>
    <property type="evidence" value="ECO:0007669"/>
    <property type="project" value="TreeGrafter"/>
</dbReference>
<dbReference type="SUPFAM" id="SSF53383">
    <property type="entry name" value="PLP-dependent transferases"/>
    <property type="match status" value="1"/>
</dbReference>
<dbReference type="Gene3D" id="3.90.1150.10">
    <property type="entry name" value="Aspartate Aminotransferase, domain 1"/>
    <property type="match status" value="1"/>
</dbReference>
<dbReference type="Proteomes" id="UP000279384">
    <property type="component" value="Unassembled WGS sequence"/>
</dbReference>
<evidence type="ECO:0000256" key="3">
    <source>
        <dbReference type="PIRSR" id="PIRSR000390-2"/>
    </source>
</evidence>
<evidence type="ECO:0000256" key="4">
    <source>
        <dbReference type="RuleBase" id="RU004508"/>
    </source>
</evidence>
<feature type="active site" description="Proton acceptor" evidence="2">
    <location>
        <position position="176"/>
    </location>
</feature>
<dbReference type="AlphaFoldDB" id="A0A495BK69"/>
<dbReference type="PANTHER" id="PTHR30244">
    <property type="entry name" value="TRANSAMINASE"/>
    <property type="match status" value="1"/>
</dbReference>
<dbReference type="PIRSF" id="PIRSF000390">
    <property type="entry name" value="PLP_StrS"/>
    <property type="match status" value="1"/>
</dbReference>
<name>A0A495BK69_VOGIN</name>
<feature type="modified residue" description="N6-(pyridoxal phosphate)lysine" evidence="3">
    <location>
        <position position="176"/>
    </location>
</feature>
<dbReference type="GO" id="GO:0030170">
    <property type="term" value="F:pyridoxal phosphate binding"/>
    <property type="evidence" value="ECO:0007669"/>
    <property type="project" value="TreeGrafter"/>
</dbReference>
<accession>A0A495BK69</accession>
<comment type="caution">
    <text evidence="5">The sequence shown here is derived from an EMBL/GenBank/DDBJ whole genome shotgun (WGS) entry which is preliminary data.</text>
</comment>
<protein>
    <submittedName>
        <fullName evidence="5">dTDP-4-amino-4,6-dideoxygalactose transaminase</fullName>
    </submittedName>
</protein>
<dbReference type="EMBL" id="RBID01000003">
    <property type="protein sequence ID" value="RKQ62058.1"/>
    <property type="molecule type" value="Genomic_DNA"/>
</dbReference>